<dbReference type="PROSITE" id="PS00778">
    <property type="entry name" value="HIS_ACID_PHOSPHAT_2"/>
    <property type="match status" value="1"/>
</dbReference>
<feature type="transmembrane region" description="Helical" evidence="8">
    <location>
        <begin position="390"/>
        <end position="412"/>
    </location>
</feature>
<accession>A0A9N9SA62</accession>
<keyword evidence="8" id="KW-0472">Membrane</keyword>
<dbReference type="EMBL" id="OU896717">
    <property type="protein sequence ID" value="CAG9814827.1"/>
    <property type="molecule type" value="Genomic_DNA"/>
</dbReference>
<evidence type="ECO:0000256" key="6">
    <source>
        <dbReference type="ARBA" id="ARBA00023157"/>
    </source>
</evidence>
<keyword evidence="6" id="KW-1015">Disulfide bond</keyword>
<evidence type="ECO:0000256" key="7">
    <source>
        <dbReference type="ARBA" id="ARBA00023180"/>
    </source>
</evidence>
<protein>
    <recommendedName>
        <fullName evidence="3">acid phosphatase</fullName>
        <ecNumber evidence="3">3.1.3.2</ecNumber>
    </recommendedName>
</protein>
<dbReference type="InterPro" id="IPR033379">
    <property type="entry name" value="Acid_Pase_AS"/>
</dbReference>
<dbReference type="EC" id="3.1.3.2" evidence="3"/>
<dbReference type="SUPFAM" id="SSF53254">
    <property type="entry name" value="Phosphoglycerate mutase-like"/>
    <property type="match status" value="1"/>
</dbReference>
<dbReference type="GO" id="GO:0003993">
    <property type="term" value="F:acid phosphatase activity"/>
    <property type="evidence" value="ECO:0007669"/>
    <property type="project" value="UniProtKB-EC"/>
</dbReference>
<sequence length="434" mass="50419">MFFQRIVVSLLSTYFLTTKIMVFIFVFLIGLLCFEASATEDELLAVVVIYRHGDRTPVKPYPTDPYRNQSYWPVDFGQLTNLGKERQLELGQWLRKRYDGFLSSNYSEKDIYVRSTDVDRTLMSAAANLAGLYPPVSNQVWDKNINWQPIPIHTTPEIQDALLAGKKPCPKYEKLQKLLFRSEYFRNISHQNHDLYAYLTRYSGETISNLETTEYLYNTLMIETIYNYTLPEWATKVFPRKLEPLAFLSFATQTFTPQLARLKTGPLFNHIISFFQNRTTKVSDTPKFLVFSAHDTTIANVLNTMGAFQYHAPPYASSILMELRKRNNGRNYVNLLYKNSSAPKEINLKNCDFNCDLANFISILKPITIDLKEWEVECQPKWTSGWPIDFQWNIIIGCSIFTMILLAFGLVLSLKKSKQQKENDYVKLPNEEYS</sequence>
<keyword evidence="8" id="KW-0812">Transmembrane</keyword>
<dbReference type="InterPro" id="IPR000560">
    <property type="entry name" value="His_Pase_clade-2"/>
</dbReference>
<evidence type="ECO:0000256" key="3">
    <source>
        <dbReference type="ARBA" id="ARBA00012646"/>
    </source>
</evidence>
<evidence type="ECO:0000256" key="4">
    <source>
        <dbReference type="ARBA" id="ARBA00022729"/>
    </source>
</evidence>
<dbReference type="CDD" id="cd07061">
    <property type="entry name" value="HP_HAP_like"/>
    <property type="match status" value="1"/>
</dbReference>
<evidence type="ECO:0000313" key="10">
    <source>
        <dbReference type="Proteomes" id="UP001153737"/>
    </source>
</evidence>
<comment type="similarity">
    <text evidence="2">Belongs to the histidine acid phosphatase family.</text>
</comment>
<reference evidence="9" key="1">
    <citation type="submission" date="2022-01" db="EMBL/GenBank/DDBJ databases">
        <authorList>
            <person name="King R."/>
        </authorList>
    </citation>
    <scope>NUCLEOTIDE SEQUENCE</scope>
</reference>
<evidence type="ECO:0000256" key="2">
    <source>
        <dbReference type="ARBA" id="ARBA00005375"/>
    </source>
</evidence>
<organism evidence="9 10">
    <name type="scientific">Phaedon cochleariae</name>
    <name type="common">Mustard beetle</name>
    <dbReference type="NCBI Taxonomy" id="80249"/>
    <lineage>
        <taxon>Eukaryota</taxon>
        <taxon>Metazoa</taxon>
        <taxon>Ecdysozoa</taxon>
        <taxon>Arthropoda</taxon>
        <taxon>Hexapoda</taxon>
        <taxon>Insecta</taxon>
        <taxon>Pterygota</taxon>
        <taxon>Neoptera</taxon>
        <taxon>Endopterygota</taxon>
        <taxon>Coleoptera</taxon>
        <taxon>Polyphaga</taxon>
        <taxon>Cucujiformia</taxon>
        <taxon>Chrysomeloidea</taxon>
        <taxon>Chrysomelidae</taxon>
        <taxon>Chrysomelinae</taxon>
        <taxon>Chrysomelini</taxon>
        <taxon>Phaedon</taxon>
    </lineage>
</organism>
<dbReference type="Gene3D" id="3.40.50.1240">
    <property type="entry name" value="Phosphoglycerate mutase-like"/>
    <property type="match status" value="1"/>
</dbReference>
<dbReference type="PANTHER" id="PTHR11567">
    <property type="entry name" value="ACID PHOSPHATASE-RELATED"/>
    <property type="match status" value="1"/>
</dbReference>
<keyword evidence="5" id="KW-0378">Hydrolase</keyword>
<dbReference type="PANTHER" id="PTHR11567:SF211">
    <property type="entry name" value="PROSTATIC ACID PHOSPHATASE"/>
    <property type="match status" value="1"/>
</dbReference>
<keyword evidence="10" id="KW-1185">Reference proteome</keyword>
<evidence type="ECO:0000256" key="1">
    <source>
        <dbReference type="ARBA" id="ARBA00000032"/>
    </source>
</evidence>
<dbReference type="AlphaFoldDB" id="A0A9N9SA62"/>
<evidence type="ECO:0000256" key="5">
    <source>
        <dbReference type="ARBA" id="ARBA00022801"/>
    </source>
</evidence>
<gene>
    <name evidence="9" type="ORF">PHAECO_LOCUS2607</name>
</gene>
<evidence type="ECO:0000256" key="8">
    <source>
        <dbReference type="SAM" id="Phobius"/>
    </source>
</evidence>
<evidence type="ECO:0000313" key="9">
    <source>
        <dbReference type="EMBL" id="CAG9814827.1"/>
    </source>
</evidence>
<reference evidence="9" key="2">
    <citation type="submission" date="2022-10" db="EMBL/GenBank/DDBJ databases">
        <authorList>
            <consortium name="ENA_rothamsted_submissions"/>
            <consortium name="culmorum"/>
            <person name="King R."/>
        </authorList>
    </citation>
    <scope>NUCLEOTIDE SEQUENCE</scope>
</reference>
<dbReference type="Pfam" id="PF00328">
    <property type="entry name" value="His_Phos_2"/>
    <property type="match status" value="1"/>
</dbReference>
<comment type="catalytic activity">
    <reaction evidence="1">
        <text>a phosphate monoester + H2O = an alcohol + phosphate</text>
        <dbReference type="Rhea" id="RHEA:15017"/>
        <dbReference type="ChEBI" id="CHEBI:15377"/>
        <dbReference type="ChEBI" id="CHEBI:30879"/>
        <dbReference type="ChEBI" id="CHEBI:43474"/>
        <dbReference type="ChEBI" id="CHEBI:67140"/>
        <dbReference type="EC" id="3.1.3.2"/>
    </reaction>
</comment>
<dbReference type="Proteomes" id="UP001153737">
    <property type="component" value="Chromosome 11"/>
</dbReference>
<dbReference type="OrthoDB" id="5821688at2759"/>
<dbReference type="PROSITE" id="PS00616">
    <property type="entry name" value="HIS_ACID_PHOSPHAT_1"/>
    <property type="match status" value="1"/>
</dbReference>
<dbReference type="InterPro" id="IPR050645">
    <property type="entry name" value="Histidine_acid_phosphatase"/>
</dbReference>
<dbReference type="InterPro" id="IPR029033">
    <property type="entry name" value="His_PPase_superfam"/>
</dbReference>
<name>A0A9N9SA62_PHACE</name>
<keyword evidence="7" id="KW-0325">Glycoprotein</keyword>
<proteinExistence type="inferred from homology"/>
<keyword evidence="4" id="KW-0732">Signal</keyword>
<keyword evidence="8" id="KW-1133">Transmembrane helix</keyword>